<keyword evidence="4" id="KW-1185">Reference proteome</keyword>
<feature type="compositionally biased region" description="Low complexity" evidence="1">
    <location>
        <begin position="160"/>
        <end position="172"/>
    </location>
</feature>
<dbReference type="Proteomes" id="UP000659124">
    <property type="component" value="Unassembled WGS sequence"/>
</dbReference>
<keyword evidence="2" id="KW-0732">Signal</keyword>
<comment type="caution">
    <text evidence="3">The sequence shown here is derived from an EMBL/GenBank/DDBJ whole genome shotgun (WGS) entry which is preliminary data.</text>
</comment>
<organism evidence="3 4">
    <name type="scientific">Chitinophaga qingshengii</name>
    <dbReference type="NCBI Taxonomy" id="1569794"/>
    <lineage>
        <taxon>Bacteria</taxon>
        <taxon>Pseudomonadati</taxon>
        <taxon>Bacteroidota</taxon>
        <taxon>Chitinophagia</taxon>
        <taxon>Chitinophagales</taxon>
        <taxon>Chitinophagaceae</taxon>
        <taxon>Chitinophaga</taxon>
    </lineage>
</organism>
<feature type="signal peptide" evidence="2">
    <location>
        <begin position="1"/>
        <end position="22"/>
    </location>
</feature>
<dbReference type="RefSeq" id="WP_188091769.1">
    <property type="nucleotide sequence ID" value="NZ_JACVFC010000006.1"/>
</dbReference>
<evidence type="ECO:0000256" key="1">
    <source>
        <dbReference type="SAM" id="MobiDB-lite"/>
    </source>
</evidence>
<protein>
    <submittedName>
        <fullName evidence="3">Collagen-like protein</fullName>
    </submittedName>
</protein>
<reference evidence="3 4" key="1">
    <citation type="submission" date="2020-09" db="EMBL/GenBank/DDBJ databases">
        <title>Genome sequences of type strains of Chitinophaga qingshengii and Chitinophaga varians.</title>
        <authorList>
            <person name="Kittiwongwattana C."/>
        </authorList>
    </citation>
    <scope>NUCLEOTIDE SEQUENCE [LARGE SCALE GENOMIC DNA]</scope>
    <source>
        <strain evidence="3 4">JCM 30026</strain>
    </source>
</reference>
<evidence type="ECO:0000313" key="4">
    <source>
        <dbReference type="Proteomes" id="UP000659124"/>
    </source>
</evidence>
<accession>A0ABR7TY34</accession>
<dbReference type="EMBL" id="JACVFC010000006">
    <property type="protein sequence ID" value="MBC9934675.1"/>
    <property type="molecule type" value="Genomic_DNA"/>
</dbReference>
<dbReference type="Pfam" id="PF01391">
    <property type="entry name" value="Collagen"/>
    <property type="match status" value="1"/>
</dbReference>
<feature type="compositionally biased region" description="Low complexity" evidence="1">
    <location>
        <begin position="184"/>
        <end position="197"/>
    </location>
</feature>
<dbReference type="InterPro" id="IPR008160">
    <property type="entry name" value="Collagen"/>
</dbReference>
<evidence type="ECO:0000313" key="3">
    <source>
        <dbReference type="EMBL" id="MBC9934675.1"/>
    </source>
</evidence>
<sequence length="988" mass="97233">MKRKFLLYALFLSALLQQRAGAQSSLSGINYQAVARNANGTILSGQSLQIRFTILSGSPSGNVQYQETQDVTTNQLGLFNLQIGKGSPVSGTFAAIPWAQANQYLRVEVSIGGSNFSELGTSQLMSVPFAMFSANSATPGPAGPKGDAGAVGPMGPVGPQGPKGDPGMIGPAGPVGPIGPAGPTGPAGTIASTPAGGDLSGTYPNPTVAKIQGKPVATTVPAAGQVLAFDGTNWSPAANSAFAIPYAGTFNLPGTLFSLTNNGDGTQLEGIGNSTSSSVAAIRGIISPTAPGGFSTAVRGINNGTGGLGIGLWGSQNGSGWGVYGVTPTGLGVYGNSSGAGMGVYANSTSGTGLFATSTNGIAANFSLFNNSNNNTVVMATTNGGGNVIQANTSGNGNAVEATSTGGTGVHGTTGILSGAGILGNHTAGGEAVTGLTKSATGVPTGAVVGRNDGPGYGVQGFVSTDASGLGIGVLGRVGGGGSTGMAGKFENLNNANSSSVVVVTTAGGGNGVDATANGGFAVHGSATSISGAGIVGDNTGGGESVTGRGNTAAGIGAVVGRNDGGGYGVYGFIATNASGTGAAIAGRVGIGGSKGRAGFFENTNNANTNNTLEVVNIGPGSIADHTQGNAGNFFLNNTTGVGAAVRGEVNSIFGNQGTAGIYGVASGTGGYGGYFEHTSTTGFGRALYVTSQGQGTATELNHNGPSGNAVLIQTLDNTNTDNVLQVVSNGPGVIADHSRGNAGNFFLNNSTGVGAGVRGEVNSIFGNNGTAGVYGVASGTGGYGGYFEHSNSTGFGHALEVVNNGQGTAFEVVHTGSSGDLAIFQTGGFNVARIDRTGKGFFNGGTQTSGADVAEAFDVTGAAHQYEPGDVMVIATDADRTLQKSAAAYSSLVVGVYATKPGILLTEEHMDTDLSDKIPLGVVGVIPTKVCNENGPISRGDILVTASRPGYAMKADLSKVKLGQAIGKALQEFSGETGKIKVLVNVR</sequence>
<name>A0ABR7TY34_9BACT</name>
<feature type="region of interest" description="Disordered" evidence="1">
    <location>
        <begin position="138"/>
        <end position="204"/>
    </location>
</feature>
<feature type="compositionally biased region" description="Low complexity" evidence="1">
    <location>
        <begin position="138"/>
        <end position="154"/>
    </location>
</feature>
<feature type="chain" id="PRO_5045557604" evidence="2">
    <location>
        <begin position="23"/>
        <end position="988"/>
    </location>
</feature>
<evidence type="ECO:0000256" key="2">
    <source>
        <dbReference type="SAM" id="SignalP"/>
    </source>
</evidence>
<proteinExistence type="predicted"/>
<gene>
    <name evidence="3" type="ORF">ICL07_30130</name>
</gene>